<keyword evidence="3" id="KW-1185">Reference proteome</keyword>
<sequence>MLDETPELDNPDYMLLRLGRRLRKRQRQLDEWWMYYRGRPPLPQLPKNAQAAFLDFQRKARTNFCGLVSNASVHRLFALGVTAADGTPDAAAARWWQLNRLDSRQKLVWRSAMAQATGYMLVGPHPTRTEDNGRPSPLITPEHPSECIVEYDPETGERLVGLKAWHNDIDGYGYARVYYDDRSFPYRTRDRSNNRLPWGPDSWVYVGKSDEGDPHDLGAEPLVEFARMPDLGEDAEPEFAGVVDIQDRVNLGVLNRMAASRYSGFRQKWIRGHKFARRKDPDSGLVTIEQPFVPGPDNIWVSEGENAQFGQLEATDLRPFLDEHASDIRDMLIISQTPAYYYAGDLVNISADTIAALDILHVAKVREHIASFGEGLEDVMALSAAQAGVPDDYTEAVVRWADPQYLSPAVKADAATKLSSIGYPLDVIAEDLGETPQRVRRITAGAAAAKLLAASLLPANPAPTAGNLPDDEGATGGE</sequence>
<evidence type="ECO:0000256" key="1">
    <source>
        <dbReference type="SAM" id="MobiDB-lite"/>
    </source>
</evidence>
<protein>
    <recommendedName>
        <fullName evidence="4">Phage portal protein</fullName>
    </recommendedName>
</protein>
<evidence type="ECO:0000313" key="2">
    <source>
        <dbReference type="EMBL" id="GAA3527768.1"/>
    </source>
</evidence>
<dbReference type="InterPro" id="IPR021145">
    <property type="entry name" value="Portal_protein_SPP1_Gp6-like"/>
</dbReference>
<dbReference type="RefSeq" id="WP_346180185.1">
    <property type="nucleotide sequence ID" value="NZ_BAABCE010000001.1"/>
</dbReference>
<evidence type="ECO:0000313" key="3">
    <source>
        <dbReference type="Proteomes" id="UP001500707"/>
    </source>
</evidence>
<reference evidence="3" key="1">
    <citation type="journal article" date="2019" name="Int. J. Syst. Evol. Microbiol.">
        <title>The Global Catalogue of Microorganisms (GCM) 10K type strain sequencing project: providing services to taxonomists for standard genome sequencing and annotation.</title>
        <authorList>
            <consortium name="The Broad Institute Genomics Platform"/>
            <consortium name="The Broad Institute Genome Sequencing Center for Infectious Disease"/>
            <person name="Wu L."/>
            <person name="Ma J."/>
        </authorList>
    </citation>
    <scope>NUCLEOTIDE SEQUENCE [LARGE SCALE GENOMIC DNA]</scope>
    <source>
        <strain evidence="3">JCM 17656</strain>
    </source>
</reference>
<accession>A0ABP6V7N0</accession>
<evidence type="ECO:0008006" key="4">
    <source>
        <dbReference type="Google" id="ProtNLM"/>
    </source>
</evidence>
<feature type="compositionally biased region" description="Acidic residues" evidence="1">
    <location>
        <begin position="469"/>
        <end position="478"/>
    </location>
</feature>
<comment type="caution">
    <text evidence="2">The sequence shown here is derived from an EMBL/GenBank/DDBJ whole genome shotgun (WGS) entry which is preliminary data.</text>
</comment>
<gene>
    <name evidence="2" type="ORF">GCM10022295_07240</name>
</gene>
<proteinExistence type="predicted"/>
<feature type="region of interest" description="Disordered" evidence="1">
    <location>
        <begin position="459"/>
        <end position="478"/>
    </location>
</feature>
<dbReference type="EMBL" id="BAABCE010000001">
    <property type="protein sequence ID" value="GAA3527768.1"/>
    <property type="molecule type" value="Genomic_DNA"/>
</dbReference>
<dbReference type="Proteomes" id="UP001500707">
    <property type="component" value="Unassembled WGS sequence"/>
</dbReference>
<organism evidence="2 3">
    <name type="scientific">Streptomyces osmaniensis</name>
    <dbReference type="NCBI Taxonomy" id="593134"/>
    <lineage>
        <taxon>Bacteria</taxon>
        <taxon>Bacillati</taxon>
        <taxon>Actinomycetota</taxon>
        <taxon>Actinomycetes</taxon>
        <taxon>Kitasatosporales</taxon>
        <taxon>Streptomycetaceae</taxon>
        <taxon>Streptomyces</taxon>
    </lineage>
</organism>
<name>A0ABP6V7N0_9ACTN</name>
<feature type="region of interest" description="Disordered" evidence="1">
    <location>
        <begin position="122"/>
        <end position="143"/>
    </location>
</feature>
<dbReference type="Pfam" id="PF05133">
    <property type="entry name" value="SPP1_portal"/>
    <property type="match status" value="1"/>
</dbReference>